<comment type="caution">
    <text evidence="2">The sequence shown here is derived from an EMBL/GenBank/DDBJ whole genome shotgun (WGS) entry which is preliminary data.</text>
</comment>
<dbReference type="Proteomes" id="UP000298111">
    <property type="component" value="Unassembled WGS sequence"/>
</dbReference>
<keyword evidence="1" id="KW-0732">Signal</keyword>
<organism evidence="2 3">
    <name type="scientific">Streptomyces albus</name>
    <dbReference type="NCBI Taxonomy" id="1888"/>
    <lineage>
        <taxon>Bacteria</taxon>
        <taxon>Bacillati</taxon>
        <taxon>Actinomycetota</taxon>
        <taxon>Actinomycetes</taxon>
        <taxon>Kitasatosporales</taxon>
        <taxon>Streptomycetaceae</taxon>
        <taxon>Streptomyces</taxon>
    </lineage>
</organism>
<dbReference type="EMBL" id="RCIY01000029">
    <property type="protein sequence ID" value="TGG87091.1"/>
    <property type="molecule type" value="Genomic_DNA"/>
</dbReference>
<accession>A0A8H1QT84</accession>
<evidence type="ECO:0000313" key="2">
    <source>
        <dbReference type="EMBL" id="TGG87091.1"/>
    </source>
</evidence>
<protein>
    <recommendedName>
        <fullName evidence="4">Lipoprotein</fullName>
    </recommendedName>
</protein>
<reference evidence="2 3" key="1">
    <citation type="submission" date="2018-10" db="EMBL/GenBank/DDBJ databases">
        <title>Isolation of pseudouridimycin from Streptomyces albus DSM 40763.</title>
        <authorList>
            <person name="Rosenqvist P."/>
            <person name="Metsae-Ketelae M."/>
            <person name="Virta P."/>
        </authorList>
    </citation>
    <scope>NUCLEOTIDE SEQUENCE [LARGE SCALE GENOMIC DNA]</scope>
    <source>
        <strain evidence="2 3">DSM 40763</strain>
    </source>
</reference>
<evidence type="ECO:0000313" key="3">
    <source>
        <dbReference type="Proteomes" id="UP000298111"/>
    </source>
</evidence>
<feature type="chain" id="PRO_5039277329" description="Lipoprotein" evidence="1">
    <location>
        <begin position="28"/>
        <end position="184"/>
    </location>
</feature>
<dbReference type="PROSITE" id="PS51318">
    <property type="entry name" value="TAT"/>
    <property type="match status" value="1"/>
</dbReference>
<name>A0A8H1QT84_9ACTN</name>
<sequence length="184" mass="19965">MRAVTKVVGRRTALRYLAVGAGVSVLAACGNGSGQAGSSGPVGHAVSTFVRGKWRVHAMRDDGGELPSYVVHITAGKWMVGPYVEDASLRGAAWEWSGRWVLRDSKLTLHGPWRPGEPDVQRKWAALDVPDEITEAETVRLPWHIFSHDPPDIDKLKVTYAEGTVHLIHTDGGGGSTEFTCTRL</sequence>
<evidence type="ECO:0008006" key="4">
    <source>
        <dbReference type="Google" id="ProtNLM"/>
    </source>
</evidence>
<feature type="signal peptide" evidence="1">
    <location>
        <begin position="1"/>
        <end position="27"/>
    </location>
</feature>
<dbReference type="AlphaFoldDB" id="A0A8H1QT84"/>
<gene>
    <name evidence="2" type="ORF">D8771_04895</name>
</gene>
<evidence type="ECO:0000256" key="1">
    <source>
        <dbReference type="SAM" id="SignalP"/>
    </source>
</evidence>
<dbReference type="PROSITE" id="PS51257">
    <property type="entry name" value="PROKAR_LIPOPROTEIN"/>
    <property type="match status" value="1"/>
</dbReference>
<dbReference type="InterPro" id="IPR006311">
    <property type="entry name" value="TAT_signal"/>
</dbReference>
<proteinExistence type="predicted"/>